<reference evidence="2 3" key="1">
    <citation type="journal article" date="2018" name="Sci. Rep.">
        <title>Genomic signatures of local adaptation to the degree of environmental predictability in rotifers.</title>
        <authorList>
            <person name="Franch-Gras L."/>
            <person name="Hahn C."/>
            <person name="Garcia-Roger E.M."/>
            <person name="Carmona M.J."/>
            <person name="Serra M."/>
            <person name="Gomez A."/>
        </authorList>
    </citation>
    <scope>NUCLEOTIDE SEQUENCE [LARGE SCALE GENOMIC DNA]</scope>
    <source>
        <strain evidence="2">HYR1</strain>
    </source>
</reference>
<gene>
    <name evidence="2" type="ORF">BpHYR1_015876</name>
</gene>
<evidence type="ECO:0000313" key="2">
    <source>
        <dbReference type="EMBL" id="RNA15603.1"/>
    </source>
</evidence>
<feature type="transmembrane region" description="Helical" evidence="1">
    <location>
        <begin position="111"/>
        <end position="132"/>
    </location>
</feature>
<sequence length="168" mass="19187">MCTEWQCCGCSRTRPTVGWSERSRTRCRAGCTDDRAVVLSFFVESVFFGQIVKQFGVEASGCFQKKRQIGLDLEFFVTIGNFGLGRSVFYLRLKVVYLIFEDQIPEFLLKSFVNVVFIYLINLKLLIFKLILKLLNYFDKLFAGKDLADFGAVSKTLTCRHLSAIPCS</sequence>
<proteinExistence type="predicted"/>
<accession>A0A3M7QWF7</accession>
<evidence type="ECO:0000313" key="3">
    <source>
        <dbReference type="Proteomes" id="UP000276133"/>
    </source>
</evidence>
<keyword evidence="1" id="KW-1133">Transmembrane helix</keyword>
<keyword evidence="1" id="KW-0812">Transmembrane</keyword>
<organism evidence="2 3">
    <name type="scientific">Brachionus plicatilis</name>
    <name type="common">Marine rotifer</name>
    <name type="synonym">Brachionus muelleri</name>
    <dbReference type="NCBI Taxonomy" id="10195"/>
    <lineage>
        <taxon>Eukaryota</taxon>
        <taxon>Metazoa</taxon>
        <taxon>Spiralia</taxon>
        <taxon>Gnathifera</taxon>
        <taxon>Rotifera</taxon>
        <taxon>Eurotatoria</taxon>
        <taxon>Monogononta</taxon>
        <taxon>Pseudotrocha</taxon>
        <taxon>Ploima</taxon>
        <taxon>Brachionidae</taxon>
        <taxon>Brachionus</taxon>
    </lineage>
</organism>
<evidence type="ECO:0000256" key="1">
    <source>
        <dbReference type="SAM" id="Phobius"/>
    </source>
</evidence>
<comment type="caution">
    <text evidence="2">The sequence shown here is derived from an EMBL/GenBank/DDBJ whole genome shotgun (WGS) entry which is preliminary data.</text>
</comment>
<feature type="transmembrane region" description="Helical" evidence="1">
    <location>
        <begin position="73"/>
        <end position="91"/>
    </location>
</feature>
<dbReference type="AlphaFoldDB" id="A0A3M7QWF7"/>
<dbReference type="Proteomes" id="UP000276133">
    <property type="component" value="Unassembled WGS sequence"/>
</dbReference>
<protein>
    <submittedName>
        <fullName evidence="2">Uncharacterized protein</fullName>
    </submittedName>
</protein>
<name>A0A3M7QWF7_BRAPC</name>
<keyword evidence="1" id="KW-0472">Membrane</keyword>
<dbReference type="EMBL" id="REGN01004919">
    <property type="protein sequence ID" value="RNA15603.1"/>
    <property type="molecule type" value="Genomic_DNA"/>
</dbReference>
<keyword evidence="3" id="KW-1185">Reference proteome</keyword>